<evidence type="ECO:0000313" key="11">
    <source>
        <dbReference type="Proteomes" id="UP000053558"/>
    </source>
</evidence>
<proteinExistence type="inferred from homology"/>
<feature type="compositionally biased region" description="Basic and acidic residues" evidence="8">
    <location>
        <begin position="293"/>
        <end position="302"/>
    </location>
</feature>
<dbReference type="InterPro" id="IPR006786">
    <property type="entry name" value="Pinin_SDK_MemA"/>
</dbReference>
<accession>A0A5M3MM64</accession>
<dbReference type="GO" id="GO:0071013">
    <property type="term" value="C:catalytic step 2 spliceosome"/>
    <property type="evidence" value="ECO:0007669"/>
    <property type="project" value="TreeGrafter"/>
</dbReference>
<keyword evidence="11" id="KW-1185">Reference proteome</keyword>
<dbReference type="Pfam" id="PF04696">
    <property type="entry name" value="Pinin_SDK_memA"/>
    <property type="match status" value="1"/>
</dbReference>
<dbReference type="RefSeq" id="XP_007768976.1">
    <property type="nucleotide sequence ID" value="XM_007770786.2"/>
</dbReference>
<feature type="compositionally biased region" description="Basic and acidic residues" evidence="8">
    <location>
        <begin position="69"/>
        <end position="95"/>
    </location>
</feature>
<dbReference type="PANTHER" id="PTHR12707">
    <property type="entry name" value="PINN"/>
    <property type="match status" value="1"/>
</dbReference>
<evidence type="ECO:0000256" key="6">
    <source>
        <dbReference type="ARBA" id="ARBA00023187"/>
    </source>
</evidence>
<evidence type="ECO:0000256" key="8">
    <source>
        <dbReference type="SAM" id="MobiDB-lite"/>
    </source>
</evidence>
<keyword evidence="5" id="KW-0804">Transcription</keyword>
<comment type="subcellular location">
    <subcellularLocation>
        <location evidence="1">Nucleus</location>
    </subcellularLocation>
</comment>
<name>A0A5M3MM64_CONPW</name>
<feature type="region of interest" description="Disordered" evidence="8">
    <location>
        <begin position="47"/>
        <end position="95"/>
    </location>
</feature>
<feature type="region of interest" description="Disordered" evidence="8">
    <location>
        <begin position="129"/>
        <end position="156"/>
    </location>
</feature>
<dbReference type="OMA" id="IYYLPYR"/>
<feature type="domain" description="Pinin/SDK/MemA protein" evidence="9">
    <location>
        <begin position="24"/>
        <end position="119"/>
    </location>
</feature>
<evidence type="ECO:0000256" key="4">
    <source>
        <dbReference type="ARBA" id="ARBA00023015"/>
    </source>
</evidence>
<comment type="similarity">
    <text evidence="2">Belongs to the pinin family.</text>
</comment>
<evidence type="ECO:0000256" key="1">
    <source>
        <dbReference type="ARBA" id="ARBA00004123"/>
    </source>
</evidence>
<dbReference type="OrthoDB" id="330772at2759"/>
<dbReference type="GeneID" id="19206815"/>
<feature type="region of interest" description="Disordered" evidence="8">
    <location>
        <begin position="187"/>
        <end position="311"/>
    </location>
</feature>
<dbReference type="GO" id="GO:0006397">
    <property type="term" value="P:mRNA processing"/>
    <property type="evidence" value="ECO:0007669"/>
    <property type="project" value="UniProtKB-KW"/>
</dbReference>
<dbReference type="KEGG" id="cput:CONPUDRAFT_36976"/>
<evidence type="ECO:0000259" key="9">
    <source>
        <dbReference type="Pfam" id="PF04696"/>
    </source>
</evidence>
<protein>
    <recommendedName>
        <fullName evidence="9">Pinin/SDK/MemA protein domain-containing protein</fullName>
    </recommendedName>
</protein>
<keyword evidence="4" id="KW-0805">Transcription regulation</keyword>
<dbReference type="EMBL" id="JH711579">
    <property type="protein sequence ID" value="EIW80136.1"/>
    <property type="molecule type" value="Genomic_DNA"/>
</dbReference>
<keyword evidence="7" id="KW-0539">Nucleus</keyword>
<feature type="compositionally biased region" description="Low complexity" evidence="8">
    <location>
        <begin position="260"/>
        <end position="269"/>
    </location>
</feature>
<dbReference type="PANTHER" id="PTHR12707:SF0">
    <property type="entry name" value="PININ"/>
    <property type="match status" value="1"/>
</dbReference>
<evidence type="ECO:0000256" key="5">
    <source>
        <dbReference type="ARBA" id="ARBA00023163"/>
    </source>
</evidence>
<keyword evidence="6" id="KW-0508">mRNA splicing</keyword>
<feature type="non-terminal residue" evidence="10">
    <location>
        <position position="311"/>
    </location>
</feature>
<organism evidence="10 11">
    <name type="scientific">Coniophora puteana (strain RWD-64-598)</name>
    <name type="common">Brown rot fungus</name>
    <dbReference type="NCBI Taxonomy" id="741705"/>
    <lineage>
        <taxon>Eukaryota</taxon>
        <taxon>Fungi</taxon>
        <taxon>Dikarya</taxon>
        <taxon>Basidiomycota</taxon>
        <taxon>Agaricomycotina</taxon>
        <taxon>Agaricomycetes</taxon>
        <taxon>Agaricomycetidae</taxon>
        <taxon>Boletales</taxon>
        <taxon>Coniophorineae</taxon>
        <taxon>Coniophoraceae</taxon>
        <taxon>Coniophora</taxon>
    </lineage>
</organism>
<evidence type="ECO:0000256" key="2">
    <source>
        <dbReference type="ARBA" id="ARBA00010386"/>
    </source>
</evidence>
<feature type="non-terminal residue" evidence="10">
    <location>
        <position position="1"/>
    </location>
</feature>
<evidence type="ECO:0000313" key="10">
    <source>
        <dbReference type="EMBL" id="EIW80136.1"/>
    </source>
</evidence>
<dbReference type="Proteomes" id="UP000053558">
    <property type="component" value="Unassembled WGS sequence"/>
</dbReference>
<sequence>TEAIAPAAATVRKRPRIDLGGLGERKRGKSMFGIVLGTLNKAKIEDKERNASDAAKKRHLIEQRLQTKLKRETDSVRRAEEAKKDKTSATRKEEELQFKDSIQKLRRTRYPILANFLLTSDIIPSTDSEAAMKTEDSQAEGRPPVKLTSPSRSHPPPLYYLPAVLLPSQEAFLTRRKAEVSKAAEAEWTAFREERSAGIEEIHTLRERVAEEDARRRKEQEEKKLAAGEGLDKELDEAKAKDEDMKDDSPKAETAEKAAEAPSAPAPAAAKEDVEMEVDDGAPAAKNTGAPEPVKEKEGQERADEEDAVEY</sequence>
<dbReference type="GO" id="GO:0008380">
    <property type="term" value="P:RNA splicing"/>
    <property type="evidence" value="ECO:0007669"/>
    <property type="project" value="UniProtKB-KW"/>
</dbReference>
<keyword evidence="3" id="KW-0507">mRNA processing</keyword>
<gene>
    <name evidence="10" type="ORF">CONPUDRAFT_36976</name>
</gene>
<dbReference type="InterPro" id="IPR039853">
    <property type="entry name" value="Pinin"/>
</dbReference>
<dbReference type="AlphaFoldDB" id="A0A5M3MM64"/>
<evidence type="ECO:0000256" key="7">
    <source>
        <dbReference type="ARBA" id="ARBA00023242"/>
    </source>
</evidence>
<reference evidence="11" key="1">
    <citation type="journal article" date="2012" name="Science">
        <title>The Paleozoic origin of enzymatic lignin decomposition reconstructed from 31 fungal genomes.</title>
        <authorList>
            <person name="Floudas D."/>
            <person name="Binder M."/>
            <person name="Riley R."/>
            <person name="Barry K."/>
            <person name="Blanchette R.A."/>
            <person name="Henrissat B."/>
            <person name="Martinez A.T."/>
            <person name="Otillar R."/>
            <person name="Spatafora J.W."/>
            <person name="Yadav J.S."/>
            <person name="Aerts A."/>
            <person name="Benoit I."/>
            <person name="Boyd A."/>
            <person name="Carlson A."/>
            <person name="Copeland A."/>
            <person name="Coutinho P.M."/>
            <person name="de Vries R.P."/>
            <person name="Ferreira P."/>
            <person name="Findley K."/>
            <person name="Foster B."/>
            <person name="Gaskell J."/>
            <person name="Glotzer D."/>
            <person name="Gorecki P."/>
            <person name="Heitman J."/>
            <person name="Hesse C."/>
            <person name="Hori C."/>
            <person name="Igarashi K."/>
            <person name="Jurgens J.A."/>
            <person name="Kallen N."/>
            <person name="Kersten P."/>
            <person name="Kohler A."/>
            <person name="Kuees U."/>
            <person name="Kumar T.K.A."/>
            <person name="Kuo A."/>
            <person name="LaButti K."/>
            <person name="Larrondo L.F."/>
            <person name="Lindquist E."/>
            <person name="Ling A."/>
            <person name="Lombard V."/>
            <person name="Lucas S."/>
            <person name="Lundell T."/>
            <person name="Martin R."/>
            <person name="McLaughlin D.J."/>
            <person name="Morgenstern I."/>
            <person name="Morin E."/>
            <person name="Murat C."/>
            <person name="Nagy L.G."/>
            <person name="Nolan M."/>
            <person name="Ohm R.A."/>
            <person name="Patyshakuliyeva A."/>
            <person name="Rokas A."/>
            <person name="Ruiz-Duenas F.J."/>
            <person name="Sabat G."/>
            <person name="Salamov A."/>
            <person name="Samejima M."/>
            <person name="Schmutz J."/>
            <person name="Slot J.C."/>
            <person name="St John F."/>
            <person name="Stenlid J."/>
            <person name="Sun H."/>
            <person name="Sun S."/>
            <person name="Syed K."/>
            <person name="Tsang A."/>
            <person name="Wiebenga A."/>
            <person name="Young D."/>
            <person name="Pisabarro A."/>
            <person name="Eastwood D.C."/>
            <person name="Martin F."/>
            <person name="Cullen D."/>
            <person name="Grigoriev I.V."/>
            <person name="Hibbett D.S."/>
        </authorList>
    </citation>
    <scope>NUCLEOTIDE SEQUENCE [LARGE SCALE GENOMIC DNA]</scope>
    <source>
        <strain evidence="11">RWD-64-598 SS2</strain>
    </source>
</reference>
<comment type="caution">
    <text evidence="10">The sequence shown here is derived from an EMBL/GenBank/DDBJ whole genome shotgun (WGS) entry which is preliminary data.</text>
</comment>
<evidence type="ECO:0000256" key="3">
    <source>
        <dbReference type="ARBA" id="ARBA00022664"/>
    </source>
</evidence>
<feature type="compositionally biased region" description="Basic and acidic residues" evidence="8">
    <location>
        <begin position="187"/>
        <end position="259"/>
    </location>
</feature>